<organism evidence="2 3">
    <name type="scientific">Clostridium bornimense</name>
    <dbReference type="NCBI Taxonomy" id="1216932"/>
    <lineage>
        <taxon>Bacteria</taxon>
        <taxon>Bacillati</taxon>
        <taxon>Bacillota</taxon>
        <taxon>Clostridia</taxon>
        <taxon>Eubacteriales</taxon>
        <taxon>Clostridiaceae</taxon>
        <taxon>Clostridium</taxon>
    </lineage>
</organism>
<evidence type="ECO:0000313" key="2">
    <source>
        <dbReference type="EMBL" id="CDM67223.1"/>
    </source>
</evidence>
<protein>
    <submittedName>
        <fullName evidence="2">Uncharacterized protein</fullName>
    </submittedName>
</protein>
<feature type="transmembrane region" description="Helical" evidence="1">
    <location>
        <begin position="7"/>
        <end position="25"/>
    </location>
</feature>
<keyword evidence="1" id="KW-0812">Transmembrane</keyword>
<name>W6RSK2_9CLOT</name>
<dbReference type="AlphaFoldDB" id="W6RSK2"/>
<dbReference type="EMBL" id="HG917868">
    <property type="protein sequence ID" value="CDM67223.1"/>
    <property type="molecule type" value="Genomic_DNA"/>
</dbReference>
<keyword evidence="1" id="KW-0472">Membrane</keyword>
<dbReference type="RefSeq" id="WP_044035704.1">
    <property type="nucleotide sequence ID" value="NZ_HG917868.1"/>
</dbReference>
<dbReference type="HOGENOM" id="CLU_1624247_0_0_9"/>
<proteinExistence type="predicted"/>
<feature type="transmembrane region" description="Helical" evidence="1">
    <location>
        <begin position="104"/>
        <end position="130"/>
    </location>
</feature>
<sequence length="163" mass="18373">MKNKFKFWALSLMITIAFGIISFEVNDILIKKIRTNSTNNIISSLKNNKSVIIDVENIDNTLDSNTYFLASSLRDSKTFDLSLTNTNRIAVTATDAKANYSNSIIINLCTLLVYSISLVINLSIIITLDIKLQTSIIIKRVAKIIKLKHKKEKLHTRHVYGVA</sequence>
<dbReference type="PATRIC" id="fig|1216932.3.peg.26"/>
<reference evidence="2 3" key="1">
    <citation type="submission" date="2013-11" db="EMBL/GenBank/DDBJ databases">
        <title>Complete genome sequence of Clostridum sp. M2/40.</title>
        <authorList>
            <person name="Wibberg D."/>
            <person name="Puehler A."/>
            <person name="Schlueter A."/>
        </authorList>
    </citation>
    <scope>NUCLEOTIDE SEQUENCE [LARGE SCALE GENOMIC DNA]</scope>
    <source>
        <strain evidence="3">M2/40</strain>
    </source>
</reference>
<evidence type="ECO:0000313" key="3">
    <source>
        <dbReference type="Proteomes" id="UP000019426"/>
    </source>
</evidence>
<keyword evidence="3" id="KW-1185">Reference proteome</keyword>
<accession>W6RSK2</accession>
<dbReference type="Proteomes" id="UP000019426">
    <property type="component" value="Chromosome M2/40_rep1"/>
</dbReference>
<keyword evidence="1" id="KW-1133">Transmembrane helix</keyword>
<evidence type="ECO:0000256" key="1">
    <source>
        <dbReference type="SAM" id="Phobius"/>
    </source>
</evidence>
<gene>
    <name evidence="2" type="ORF">CM240_0034</name>
</gene>
<dbReference type="KEGG" id="clt:CM240_0034"/>